<dbReference type="AlphaFoldDB" id="A0A2X2BXH1"/>
<dbReference type="EMBL" id="UAUE01000025">
    <property type="protein sequence ID" value="SPY99784.1"/>
    <property type="molecule type" value="Genomic_DNA"/>
</dbReference>
<evidence type="ECO:0000256" key="1">
    <source>
        <dbReference type="SAM" id="SignalP"/>
    </source>
</evidence>
<dbReference type="Pfam" id="PF11873">
    <property type="entry name" value="Mltc_N"/>
    <property type="match status" value="1"/>
</dbReference>
<sequence length="71" mass="8051">MKKILLLLIIAPLLISCSSKPTKTFEPDYSKDTNAFDILMGQFANNIEMIWGMQEVLIAGPKDYVKIYGRL</sequence>
<evidence type="ECO:0000313" key="4">
    <source>
        <dbReference type="Proteomes" id="UP000251485"/>
    </source>
</evidence>
<feature type="domain" description="Murein transglycosylase-C N-terminal" evidence="2">
    <location>
        <begin position="29"/>
        <end position="66"/>
    </location>
</feature>
<feature type="signal peptide" evidence="1">
    <location>
        <begin position="1"/>
        <end position="21"/>
    </location>
</feature>
<accession>A0A2X2BXH1</accession>
<evidence type="ECO:0000313" key="3">
    <source>
        <dbReference type="EMBL" id="SPY99784.1"/>
    </source>
</evidence>
<feature type="chain" id="PRO_5015916541" evidence="1">
    <location>
        <begin position="22"/>
        <end position="71"/>
    </location>
</feature>
<proteinExistence type="predicted"/>
<dbReference type="InterPro" id="IPR024570">
    <property type="entry name" value="Murein_transglycosylaseC_N"/>
</dbReference>
<name>A0A2X2BXH1_PROMI</name>
<gene>
    <name evidence="3" type="primary">mltC_2</name>
    <name evidence="3" type="ORF">NCTC10975_03500</name>
</gene>
<dbReference type="Proteomes" id="UP000251485">
    <property type="component" value="Unassembled WGS sequence"/>
</dbReference>
<protein>
    <submittedName>
        <fullName evidence="3">Murein transglycosylase C</fullName>
    </submittedName>
</protein>
<reference evidence="3 4" key="1">
    <citation type="submission" date="2018-06" db="EMBL/GenBank/DDBJ databases">
        <authorList>
            <consortium name="Pathogen Informatics"/>
            <person name="Doyle S."/>
        </authorList>
    </citation>
    <scope>NUCLEOTIDE SEQUENCE [LARGE SCALE GENOMIC DNA]</scope>
    <source>
        <strain evidence="3 4">NCTC10975</strain>
    </source>
</reference>
<dbReference type="PROSITE" id="PS51257">
    <property type="entry name" value="PROKAR_LIPOPROTEIN"/>
    <property type="match status" value="1"/>
</dbReference>
<keyword evidence="1" id="KW-0732">Signal</keyword>
<evidence type="ECO:0000259" key="2">
    <source>
        <dbReference type="Pfam" id="PF11873"/>
    </source>
</evidence>
<organism evidence="3 4">
    <name type="scientific">Proteus mirabilis</name>
    <dbReference type="NCBI Taxonomy" id="584"/>
    <lineage>
        <taxon>Bacteria</taxon>
        <taxon>Pseudomonadati</taxon>
        <taxon>Pseudomonadota</taxon>
        <taxon>Gammaproteobacteria</taxon>
        <taxon>Enterobacterales</taxon>
        <taxon>Morganellaceae</taxon>
        <taxon>Proteus</taxon>
    </lineage>
</organism>